<proteinExistence type="predicted"/>
<evidence type="ECO:0000256" key="1">
    <source>
        <dbReference type="SAM" id="MobiDB-lite"/>
    </source>
</evidence>
<protein>
    <submittedName>
        <fullName evidence="2">Uncharacterized protein</fullName>
    </submittedName>
</protein>
<feature type="compositionally biased region" description="Basic and acidic residues" evidence="1">
    <location>
        <begin position="1"/>
        <end position="10"/>
    </location>
</feature>
<dbReference type="AlphaFoldDB" id="A0AAW1SEK5"/>
<accession>A0AAW1SEK5</accession>
<sequence length="117" mass="12650">MTTCREEPAEAARSWSPPPAAADLDEVRRSLFDCFEAAADRPPVAMDVPAVIEGYRTVIQRYREFARLVYSLSAGGPPVEGMVAAVESGSLDPQAVAALLYGLPFDSWTEPPPHMEG</sequence>
<name>A0AAW1SEK5_9CHLO</name>
<evidence type="ECO:0000313" key="3">
    <source>
        <dbReference type="Proteomes" id="UP001438707"/>
    </source>
</evidence>
<dbReference type="EMBL" id="JALJOS010000001">
    <property type="protein sequence ID" value="KAK9844267.1"/>
    <property type="molecule type" value="Genomic_DNA"/>
</dbReference>
<keyword evidence="3" id="KW-1185">Reference proteome</keyword>
<gene>
    <name evidence="2" type="ORF">WJX74_000251</name>
</gene>
<dbReference type="Proteomes" id="UP001438707">
    <property type="component" value="Unassembled WGS sequence"/>
</dbReference>
<organism evidence="2 3">
    <name type="scientific">Apatococcus lobatus</name>
    <dbReference type="NCBI Taxonomy" id="904363"/>
    <lineage>
        <taxon>Eukaryota</taxon>
        <taxon>Viridiplantae</taxon>
        <taxon>Chlorophyta</taxon>
        <taxon>core chlorophytes</taxon>
        <taxon>Trebouxiophyceae</taxon>
        <taxon>Chlorellales</taxon>
        <taxon>Chlorellaceae</taxon>
        <taxon>Apatococcus</taxon>
    </lineage>
</organism>
<feature type="region of interest" description="Disordered" evidence="1">
    <location>
        <begin position="1"/>
        <end position="21"/>
    </location>
</feature>
<comment type="caution">
    <text evidence="2">The sequence shown here is derived from an EMBL/GenBank/DDBJ whole genome shotgun (WGS) entry which is preliminary data.</text>
</comment>
<reference evidence="2 3" key="1">
    <citation type="journal article" date="2024" name="Nat. Commun.">
        <title>Phylogenomics reveals the evolutionary origins of lichenization in chlorophyte algae.</title>
        <authorList>
            <person name="Puginier C."/>
            <person name="Libourel C."/>
            <person name="Otte J."/>
            <person name="Skaloud P."/>
            <person name="Haon M."/>
            <person name="Grisel S."/>
            <person name="Petersen M."/>
            <person name="Berrin J.G."/>
            <person name="Delaux P.M."/>
            <person name="Dal Grande F."/>
            <person name="Keller J."/>
        </authorList>
    </citation>
    <scope>NUCLEOTIDE SEQUENCE [LARGE SCALE GENOMIC DNA]</scope>
    <source>
        <strain evidence="2 3">SAG 2145</strain>
    </source>
</reference>
<evidence type="ECO:0000313" key="2">
    <source>
        <dbReference type="EMBL" id="KAK9844267.1"/>
    </source>
</evidence>